<name>A0A9Q4L361_9EURY</name>
<feature type="region of interest" description="Disordered" evidence="1">
    <location>
        <begin position="151"/>
        <end position="176"/>
    </location>
</feature>
<organism evidence="2 3">
    <name type="scientific">Natrinema salsiterrestre</name>
    <dbReference type="NCBI Taxonomy" id="2950540"/>
    <lineage>
        <taxon>Archaea</taxon>
        <taxon>Methanobacteriati</taxon>
        <taxon>Methanobacteriota</taxon>
        <taxon>Stenosarchaea group</taxon>
        <taxon>Halobacteria</taxon>
        <taxon>Halobacteriales</taxon>
        <taxon>Natrialbaceae</taxon>
        <taxon>Natrinema</taxon>
    </lineage>
</organism>
<gene>
    <name evidence="2" type="ORF">NDI89_14275</name>
</gene>
<accession>A0A9Q4L361</accession>
<proteinExistence type="predicted"/>
<comment type="caution">
    <text evidence="2">The sequence shown here is derived from an EMBL/GenBank/DDBJ whole genome shotgun (WGS) entry which is preliminary data.</text>
</comment>
<keyword evidence="3" id="KW-1185">Reference proteome</keyword>
<dbReference type="AlphaFoldDB" id="A0A9Q4L361"/>
<evidence type="ECO:0000313" key="2">
    <source>
        <dbReference type="EMBL" id="MDF9746754.1"/>
    </source>
</evidence>
<evidence type="ECO:0000256" key="1">
    <source>
        <dbReference type="SAM" id="MobiDB-lite"/>
    </source>
</evidence>
<evidence type="ECO:0000313" key="3">
    <source>
        <dbReference type="Proteomes" id="UP001154061"/>
    </source>
</evidence>
<dbReference type="RefSeq" id="WP_277522297.1">
    <property type="nucleotide sequence ID" value="NZ_JAMQOT010000005.1"/>
</dbReference>
<reference evidence="2" key="1">
    <citation type="submission" date="2022-06" db="EMBL/GenBank/DDBJ databases">
        <title>Natrinema sp. a new haloarchaeum isolate from saline soil.</title>
        <authorList>
            <person name="Strakova D."/>
            <person name="Galisteo C."/>
            <person name="Sanchez-Porro C."/>
            <person name="Ventosa A."/>
        </authorList>
    </citation>
    <scope>NUCLEOTIDE SEQUENCE</scope>
    <source>
        <strain evidence="2">S1CR25-10</strain>
    </source>
</reference>
<protein>
    <submittedName>
        <fullName evidence="2">Uncharacterized protein</fullName>
    </submittedName>
</protein>
<sequence length="176" mass="18576">MNRDLELVALVVTVLVAGSLLVLAQPATAVDITVDGPSEVTPDERASFDAVVDTRSDPVDVDSLNVVIMTDTGESVTVTFAPDGTVLDVRSSGVTKETINIKQLETSLDIALESERDDVGYGVNGGDALAYQIQFDGKAFADGEFDLSVSINTPDEQNRDSSAEETFVISSAETST</sequence>
<dbReference type="Proteomes" id="UP001154061">
    <property type="component" value="Unassembled WGS sequence"/>
</dbReference>
<dbReference type="EMBL" id="JAMQOT010000005">
    <property type="protein sequence ID" value="MDF9746754.1"/>
    <property type="molecule type" value="Genomic_DNA"/>
</dbReference>